<evidence type="ECO:0000313" key="17">
    <source>
        <dbReference type="Proteomes" id="UP001497623"/>
    </source>
</evidence>
<evidence type="ECO:0000256" key="7">
    <source>
        <dbReference type="ARBA" id="ARBA00023128"/>
    </source>
</evidence>
<sequence length="322" mass="37002">MHKSKMFSVPKKNGTVLPFVQSGESFVSFQLVSSPVSKMPNTLALLLLASGRRISEIALISKKSRDPSISRWDSVPTLKVGPHHLRWISNKDYIIGLLKWSHLWSARTMRWSLAAHDICFTRKFHSWFFSSGKCVPIVRGLGVYQEAMDFCLKRMAEGHWVHIFPEGKVNMGMQRLRLKWGVGRLIYDSFINPIVLPFYHVGMDSVLPNTKPYYPRVGKKVTVVVGEPMDFGEIVQEMRDRNEDPETARKIITDMIQEKLGSLRDKAEELHNKNLQMETGSRQDNNDNSIQENHVLRATNNEDIEKSQNKQEKNQQTFPPPL</sequence>
<dbReference type="GO" id="GO:0007007">
    <property type="term" value="P:inner mitochondrial membrane organization"/>
    <property type="evidence" value="ECO:0007669"/>
    <property type="project" value="TreeGrafter"/>
</dbReference>
<evidence type="ECO:0000256" key="12">
    <source>
        <dbReference type="ARBA" id="ARBA00049543"/>
    </source>
</evidence>
<dbReference type="GO" id="GO:0005743">
    <property type="term" value="C:mitochondrial inner membrane"/>
    <property type="evidence" value="ECO:0007669"/>
    <property type="project" value="UniProtKB-SubCell"/>
</dbReference>
<dbReference type="EMBL" id="CAXKWB010069403">
    <property type="protein sequence ID" value="CAL4193172.1"/>
    <property type="molecule type" value="Genomic_DNA"/>
</dbReference>
<dbReference type="GO" id="GO:0005741">
    <property type="term" value="C:mitochondrial outer membrane"/>
    <property type="evidence" value="ECO:0007669"/>
    <property type="project" value="UniProtKB-SubCell"/>
</dbReference>
<comment type="subcellular location">
    <subcellularLocation>
        <location evidence="1">Mitochondrion inner membrane</location>
        <topology evidence="1">Peripheral membrane protein</topology>
        <orientation evidence="1">Intermembrane side</orientation>
    </subcellularLocation>
    <subcellularLocation>
        <location evidence="10">Mitochondrion outer membrane</location>
        <topology evidence="10">Peripheral membrane protein</topology>
        <orientation evidence="10">Intermembrane side</orientation>
    </subcellularLocation>
</comment>
<evidence type="ECO:0000256" key="1">
    <source>
        <dbReference type="ARBA" id="ARBA00004137"/>
    </source>
</evidence>
<dbReference type="AlphaFoldDB" id="A0AAV2SF36"/>
<keyword evidence="3" id="KW-0808">Transferase</keyword>
<dbReference type="GO" id="GO:0047184">
    <property type="term" value="F:1-acylglycerophosphocholine O-acyltransferase activity"/>
    <property type="evidence" value="ECO:0007669"/>
    <property type="project" value="TreeGrafter"/>
</dbReference>
<dbReference type="CDD" id="cd07989">
    <property type="entry name" value="LPLAT_AGPAT-like"/>
    <property type="match status" value="1"/>
</dbReference>
<keyword evidence="9" id="KW-0012">Acyltransferase</keyword>
<dbReference type="PANTHER" id="PTHR12497:SF0">
    <property type="entry name" value="TAFAZZIN"/>
    <property type="match status" value="1"/>
</dbReference>
<feature type="domain" description="Phospholipid/glycerol acyltransferase" evidence="15">
    <location>
        <begin position="77"/>
        <end position="203"/>
    </location>
</feature>
<keyword evidence="17" id="KW-1185">Reference proteome</keyword>
<feature type="non-terminal residue" evidence="16">
    <location>
        <position position="322"/>
    </location>
</feature>
<dbReference type="PANTHER" id="PTHR12497">
    <property type="entry name" value="TAZ PROTEIN TAFAZZIN"/>
    <property type="match status" value="1"/>
</dbReference>
<feature type="region of interest" description="Disordered" evidence="14">
    <location>
        <begin position="276"/>
        <end position="322"/>
    </location>
</feature>
<dbReference type="SUPFAM" id="SSF69593">
    <property type="entry name" value="Glycerol-3-phosphate (1)-acyltransferase"/>
    <property type="match status" value="1"/>
</dbReference>
<evidence type="ECO:0000256" key="5">
    <source>
        <dbReference type="ARBA" id="ARBA00022792"/>
    </source>
</evidence>
<keyword evidence="5" id="KW-0999">Mitochondrion inner membrane</keyword>
<organism evidence="16 17">
    <name type="scientific">Meganyctiphanes norvegica</name>
    <name type="common">Northern krill</name>
    <name type="synonym">Thysanopoda norvegica</name>
    <dbReference type="NCBI Taxonomy" id="48144"/>
    <lineage>
        <taxon>Eukaryota</taxon>
        <taxon>Metazoa</taxon>
        <taxon>Ecdysozoa</taxon>
        <taxon>Arthropoda</taxon>
        <taxon>Crustacea</taxon>
        <taxon>Multicrustacea</taxon>
        <taxon>Malacostraca</taxon>
        <taxon>Eumalacostraca</taxon>
        <taxon>Eucarida</taxon>
        <taxon>Euphausiacea</taxon>
        <taxon>Euphausiidae</taxon>
        <taxon>Meganyctiphanes</taxon>
    </lineage>
</organism>
<name>A0AAV2SF36_MEGNR</name>
<evidence type="ECO:0000259" key="15">
    <source>
        <dbReference type="SMART" id="SM00563"/>
    </source>
</evidence>
<dbReference type="SMART" id="SM00563">
    <property type="entry name" value="PlsC"/>
    <property type="match status" value="1"/>
</dbReference>
<proteinExistence type="inferred from homology"/>
<evidence type="ECO:0000256" key="6">
    <source>
        <dbReference type="ARBA" id="ARBA00023098"/>
    </source>
</evidence>
<keyword evidence="8" id="KW-0472">Membrane</keyword>
<evidence type="ECO:0000256" key="14">
    <source>
        <dbReference type="SAM" id="MobiDB-lite"/>
    </source>
</evidence>
<comment type="similarity">
    <text evidence="2 13">Belongs to the taffazin family.</text>
</comment>
<keyword evidence="4" id="KW-1000">Mitochondrion outer membrane</keyword>
<keyword evidence="7" id="KW-0496">Mitochondrion</keyword>
<dbReference type="InterPro" id="IPR000872">
    <property type="entry name" value="Tafazzin"/>
</dbReference>
<feature type="compositionally biased region" description="Polar residues" evidence="14">
    <location>
        <begin position="276"/>
        <end position="292"/>
    </location>
</feature>
<keyword evidence="6" id="KW-0443">Lipid metabolism</keyword>
<reference evidence="16 17" key="1">
    <citation type="submission" date="2024-05" db="EMBL/GenBank/DDBJ databases">
        <authorList>
            <person name="Wallberg A."/>
        </authorList>
    </citation>
    <scope>NUCLEOTIDE SEQUENCE [LARGE SCALE GENOMIC DNA]</scope>
</reference>
<evidence type="ECO:0000256" key="9">
    <source>
        <dbReference type="ARBA" id="ARBA00023315"/>
    </source>
</evidence>
<evidence type="ECO:0000256" key="4">
    <source>
        <dbReference type="ARBA" id="ARBA00022787"/>
    </source>
</evidence>
<evidence type="ECO:0000256" key="13">
    <source>
        <dbReference type="RuleBase" id="RU365062"/>
    </source>
</evidence>
<dbReference type="GO" id="GO:0035965">
    <property type="term" value="P:cardiolipin acyl-chain remodeling"/>
    <property type="evidence" value="ECO:0007669"/>
    <property type="project" value="TreeGrafter"/>
</dbReference>
<accession>A0AAV2SF36</accession>
<dbReference type="PRINTS" id="PR00979">
    <property type="entry name" value="TAFAZZIN"/>
</dbReference>
<evidence type="ECO:0000256" key="2">
    <source>
        <dbReference type="ARBA" id="ARBA00010524"/>
    </source>
</evidence>
<comment type="caution">
    <text evidence="16">The sequence shown here is derived from an EMBL/GenBank/DDBJ whole genome shotgun (WGS) entry which is preliminary data.</text>
</comment>
<evidence type="ECO:0000256" key="10">
    <source>
        <dbReference type="ARBA" id="ARBA00024323"/>
    </source>
</evidence>
<evidence type="ECO:0000256" key="3">
    <source>
        <dbReference type="ARBA" id="ARBA00022679"/>
    </source>
</evidence>
<comment type="catalytic activity">
    <reaction evidence="11">
        <text>1'-[1,2-diacyl-sn-glycero-3-phospho],3'-[1-acyl-sn-glycero-3-phospho]-glycerol + a 1,2-diacyl-sn-glycero-3-phosphocholine = a cardiolipin + a 1-acyl-sn-glycero-3-phosphocholine</text>
        <dbReference type="Rhea" id="RHEA:33731"/>
        <dbReference type="ChEBI" id="CHEBI:57643"/>
        <dbReference type="ChEBI" id="CHEBI:58168"/>
        <dbReference type="ChEBI" id="CHEBI:62237"/>
        <dbReference type="ChEBI" id="CHEBI:64743"/>
    </reaction>
    <physiologicalReaction direction="left-to-right" evidence="11">
        <dbReference type="Rhea" id="RHEA:33732"/>
    </physiologicalReaction>
    <physiologicalReaction direction="right-to-left" evidence="11">
        <dbReference type="Rhea" id="RHEA:33733"/>
    </physiologicalReaction>
</comment>
<evidence type="ECO:0000313" key="16">
    <source>
        <dbReference type="EMBL" id="CAL4193172.1"/>
    </source>
</evidence>
<evidence type="ECO:0000256" key="8">
    <source>
        <dbReference type="ARBA" id="ARBA00023136"/>
    </source>
</evidence>
<dbReference type="Proteomes" id="UP001497623">
    <property type="component" value="Unassembled WGS sequence"/>
</dbReference>
<gene>
    <name evidence="16" type="ORF">MNOR_LOCUS36801</name>
</gene>
<evidence type="ECO:0000256" key="11">
    <source>
        <dbReference type="ARBA" id="ARBA00047906"/>
    </source>
</evidence>
<protein>
    <recommendedName>
        <fullName evidence="13">Tafazzin family protein</fullName>
    </recommendedName>
</protein>
<dbReference type="Pfam" id="PF01553">
    <property type="entry name" value="Acyltransferase"/>
    <property type="match status" value="1"/>
</dbReference>
<dbReference type="InterPro" id="IPR002123">
    <property type="entry name" value="Plipid/glycerol_acylTrfase"/>
</dbReference>
<comment type="catalytic activity">
    <reaction evidence="12">
        <text>1,2-di-(9Z-octadecenoyl)-sn-glycero-3-phosphocholine + 1-hexadecanoyl-sn-glycero-3-phosphocholine = 1-hexadecanoyl-2-(9Z-octadecenoyl)-sn-glycero-3-phosphocholine + 1-(9Z-octadecenoyl)-sn-glycero-3-phosphocholine</text>
        <dbReference type="Rhea" id="RHEA:43816"/>
        <dbReference type="ChEBI" id="CHEBI:28610"/>
        <dbReference type="ChEBI" id="CHEBI:72998"/>
        <dbReference type="ChEBI" id="CHEBI:73001"/>
        <dbReference type="ChEBI" id="CHEBI:74669"/>
    </reaction>
    <physiologicalReaction direction="left-to-right" evidence="12">
        <dbReference type="Rhea" id="RHEA:43817"/>
    </physiologicalReaction>
    <physiologicalReaction direction="right-to-left" evidence="12">
        <dbReference type="Rhea" id="RHEA:43818"/>
    </physiologicalReaction>
</comment>
<feature type="compositionally biased region" description="Basic and acidic residues" evidence="14">
    <location>
        <begin position="303"/>
        <end position="313"/>
    </location>
</feature>